<keyword evidence="2" id="KW-1185">Reference proteome</keyword>
<dbReference type="InterPro" id="IPR000884">
    <property type="entry name" value="TSP1_rpt"/>
</dbReference>
<evidence type="ECO:0000313" key="1">
    <source>
        <dbReference type="EMBL" id="KAG7175975.1"/>
    </source>
</evidence>
<proteinExistence type="predicted"/>
<dbReference type="Gene3D" id="2.20.100.10">
    <property type="entry name" value="Thrombospondin type-1 (TSP1) repeat"/>
    <property type="match status" value="1"/>
</dbReference>
<gene>
    <name evidence="1" type="primary">Spon1-L</name>
    <name evidence="1" type="ORF">Hamer_G016924</name>
</gene>
<accession>A0A8J5N9E3</accession>
<reference evidence="1" key="1">
    <citation type="journal article" date="2021" name="Sci. Adv.">
        <title>The American lobster genome reveals insights on longevity, neural, and immune adaptations.</title>
        <authorList>
            <person name="Polinski J.M."/>
            <person name="Zimin A.V."/>
            <person name="Clark K.F."/>
            <person name="Kohn A.B."/>
            <person name="Sadowski N."/>
            <person name="Timp W."/>
            <person name="Ptitsyn A."/>
            <person name="Khanna P."/>
            <person name="Romanova D.Y."/>
            <person name="Williams P."/>
            <person name="Greenwood S.J."/>
            <person name="Moroz L.L."/>
            <person name="Walt D.R."/>
            <person name="Bodnar A.G."/>
        </authorList>
    </citation>
    <scope>NUCLEOTIDE SEQUENCE</scope>
    <source>
        <strain evidence="1">GMGI-L3</strain>
    </source>
</reference>
<dbReference type="Proteomes" id="UP000747542">
    <property type="component" value="Unassembled WGS sequence"/>
</dbReference>
<protein>
    <submittedName>
        <fullName evidence="1">Spondin-1-like</fullName>
    </submittedName>
</protein>
<dbReference type="EMBL" id="JAHLQT010004419">
    <property type="protein sequence ID" value="KAG7175975.1"/>
    <property type="molecule type" value="Genomic_DNA"/>
</dbReference>
<dbReference type="Pfam" id="PF00090">
    <property type="entry name" value="TSP_1"/>
    <property type="match status" value="1"/>
</dbReference>
<comment type="caution">
    <text evidence="1">The sequence shown here is derived from an EMBL/GenBank/DDBJ whole genome shotgun (WGS) entry which is preliminary data.</text>
</comment>
<sequence>MTTLRAARTSWVDLNSHNPPRISLYAPSNVENLRLEKVNCMVTPWGEWSPCSVTCGRGRIEKRRMIKFVSLPSCKVTSFVAFVEVEPTERREEMP</sequence>
<name>A0A8J5N9E3_HOMAM</name>
<evidence type="ECO:0000313" key="2">
    <source>
        <dbReference type="Proteomes" id="UP000747542"/>
    </source>
</evidence>
<dbReference type="SUPFAM" id="SSF82895">
    <property type="entry name" value="TSP-1 type 1 repeat"/>
    <property type="match status" value="1"/>
</dbReference>
<dbReference type="InterPro" id="IPR036383">
    <property type="entry name" value="TSP1_rpt_sf"/>
</dbReference>
<organism evidence="1 2">
    <name type="scientific">Homarus americanus</name>
    <name type="common">American lobster</name>
    <dbReference type="NCBI Taxonomy" id="6706"/>
    <lineage>
        <taxon>Eukaryota</taxon>
        <taxon>Metazoa</taxon>
        <taxon>Ecdysozoa</taxon>
        <taxon>Arthropoda</taxon>
        <taxon>Crustacea</taxon>
        <taxon>Multicrustacea</taxon>
        <taxon>Malacostraca</taxon>
        <taxon>Eumalacostraca</taxon>
        <taxon>Eucarida</taxon>
        <taxon>Decapoda</taxon>
        <taxon>Pleocyemata</taxon>
        <taxon>Astacidea</taxon>
        <taxon>Nephropoidea</taxon>
        <taxon>Nephropidae</taxon>
        <taxon>Homarus</taxon>
    </lineage>
</organism>
<dbReference type="PROSITE" id="PS50092">
    <property type="entry name" value="TSP1"/>
    <property type="match status" value="1"/>
</dbReference>
<dbReference type="AlphaFoldDB" id="A0A8J5N9E3"/>
<dbReference type="SMART" id="SM00209">
    <property type="entry name" value="TSP1"/>
    <property type="match status" value="1"/>
</dbReference>